<evidence type="ECO:0000313" key="3">
    <source>
        <dbReference type="EMBL" id="RZU18891.1"/>
    </source>
</evidence>
<accession>A0A4Q7X751</accession>
<gene>
    <name evidence="3" type="ORF">EV645_1091</name>
</gene>
<dbReference type="EMBL" id="SHKR01000011">
    <property type="protein sequence ID" value="RZU18891.1"/>
    <property type="molecule type" value="Genomic_DNA"/>
</dbReference>
<proteinExistence type="predicted"/>
<dbReference type="RefSeq" id="WP_130440330.1">
    <property type="nucleotide sequence ID" value="NZ_SHKR01000011.1"/>
</dbReference>
<keyword evidence="2" id="KW-1133">Transmembrane helix</keyword>
<reference evidence="3 4" key="1">
    <citation type="journal article" date="2015" name="Stand. Genomic Sci.">
        <title>Genomic Encyclopedia of Bacterial and Archaeal Type Strains, Phase III: the genomes of soil and plant-associated and newly described type strains.</title>
        <authorList>
            <person name="Whitman W.B."/>
            <person name="Woyke T."/>
            <person name="Klenk H.P."/>
            <person name="Zhou Y."/>
            <person name="Lilburn T.G."/>
            <person name="Beck B.J."/>
            <person name="De Vos P."/>
            <person name="Vandamme P."/>
            <person name="Eisen J.A."/>
            <person name="Garrity G."/>
            <person name="Hugenholtz P."/>
            <person name="Kyrpides N.C."/>
        </authorList>
    </citation>
    <scope>NUCLEOTIDE SEQUENCE [LARGE SCALE GENOMIC DNA]</scope>
    <source>
        <strain evidence="3 4">VKM Ac-2540</strain>
    </source>
</reference>
<comment type="caution">
    <text evidence="3">The sequence shown here is derived from an EMBL/GenBank/DDBJ whole genome shotgun (WGS) entry which is preliminary data.</text>
</comment>
<feature type="region of interest" description="Disordered" evidence="1">
    <location>
        <begin position="99"/>
        <end position="133"/>
    </location>
</feature>
<evidence type="ECO:0000256" key="1">
    <source>
        <dbReference type="SAM" id="MobiDB-lite"/>
    </source>
</evidence>
<feature type="compositionally biased region" description="Low complexity" evidence="1">
    <location>
        <begin position="116"/>
        <end position="133"/>
    </location>
</feature>
<keyword evidence="2" id="KW-0812">Transmembrane</keyword>
<organism evidence="3 4">
    <name type="scientific">Kribbella rubisoli</name>
    <dbReference type="NCBI Taxonomy" id="3075929"/>
    <lineage>
        <taxon>Bacteria</taxon>
        <taxon>Bacillati</taxon>
        <taxon>Actinomycetota</taxon>
        <taxon>Actinomycetes</taxon>
        <taxon>Propionibacteriales</taxon>
        <taxon>Kribbellaceae</taxon>
        <taxon>Kribbella</taxon>
    </lineage>
</organism>
<dbReference type="OrthoDB" id="5181866at2"/>
<dbReference type="Proteomes" id="UP000292027">
    <property type="component" value="Unassembled WGS sequence"/>
</dbReference>
<name>A0A4Q7X751_9ACTN</name>
<keyword evidence="2" id="KW-0472">Membrane</keyword>
<feature type="transmembrane region" description="Helical" evidence="2">
    <location>
        <begin position="53"/>
        <end position="76"/>
    </location>
</feature>
<evidence type="ECO:0000256" key="2">
    <source>
        <dbReference type="SAM" id="Phobius"/>
    </source>
</evidence>
<protein>
    <recommendedName>
        <fullName evidence="5">Zinc ribbon domain-containing protein</fullName>
    </recommendedName>
</protein>
<sequence>MPTFCTECGTSREGDESFCVNCGTRYDDAVRGDRPADTPDEAPEESVGHGAGWYVGLSVALAAILIGAVIGGGALLRNRVSSADVTDAPISGVRLNSDGYIVTGGPGEESTPGLDEPSYSEEPSYTEEPQYTPEPTLTYTEETLLPTTAPSLGNAIVSAAPEIANNATARTVVALLTGYFTAINERDYTEYRKVVTRGARQTQAEFEKGYRTTNNAQVQLRELGIGEDGRLMATVDFVSTQDAADGPEGQTCTRWTVAKFFEKDGSKLRIGKALKGHSSALPC</sequence>
<keyword evidence="4" id="KW-1185">Reference proteome</keyword>
<evidence type="ECO:0008006" key="5">
    <source>
        <dbReference type="Google" id="ProtNLM"/>
    </source>
</evidence>
<evidence type="ECO:0000313" key="4">
    <source>
        <dbReference type="Proteomes" id="UP000292027"/>
    </source>
</evidence>
<dbReference type="AlphaFoldDB" id="A0A4Q7X751"/>